<sequence>MGLIYSGMPDCIPTETLNCNWFHNSKLKTFNHMAVLPCLIPSITVCHLCYHSFNATLDSRKGSHNCHAINSECSCF</sequence>
<accession>A0A0R0FCK2</accession>
<evidence type="ECO:0000313" key="3">
    <source>
        <dbReference type="Proteomes" id="UP000008827"/>
    </source>
</evidence>
<dbReference type="AlphaFoldDB" id="A0A0R0FCK2"/>
<dbReference type="EMBL" id="CM000850">
    <property type="protein sequence ID" value="KRH04055.1"/>
    <property type="molecule type" value="Genomic_DNA"/>
</dbReference>
<dbReference type="Proteomes" id="UP000008827">
    <property type="component" value="Chromosome 17"/>
</dbReference>
<gene>
    <name evidence="1" type="ORF">GLYMA_17G137000</name>
</gene>
<name>A0A0R0FCK2_SOYBN</name>
<dbReference type="InParanoid" id="A0A0R0FCK2"/>
<proteinExistence type="predicted"/>
<reference evidence="2" key="2">
    <citation type="submission" date="2018-02" db="UniProtKB">
        <authorList>
            <consortium name="EnsemblPlants"/>
        </authorList>
    </citation>
    <scope>IDENTIFICATION</scope>
    <source>
        <strain evidence="2">Williams 82</strain>
    </source>
</reference>
<organism evidence="1">
    <name type="scientific">Glycine max</name>
    <name type="common">Soybean</name>
    <name type="synonym">Glycine hispida</name>
    <dbReference type="NCBI Taxonomy" id="3847"/>
    <lineage>
        <taxon>Eukaryota</taxon>
        <taxon>Viridiplantae</taxon>
        <taxon>Streptophyta</taxon>
        <taxon>Embryophyta</taxon>
        <taxon>Tracheophyta</taxon>
        <taxon>Spermatophyta</taxon>
        <taxon>Magnoliopsida</taxon>
        <taxon>eudicotyledons</taxon>
        <taxon>Gunneridae</taxon>
        <taxon>Pentapetalae</taxon>
        <taxon>rosids</taxon>
        <taxon>fabids</taxon>
        <taxon>Fabales</taxon>
        <taxon>Fabaceae</taxon>
        <taxon>Papilionoideae</taxon>
        <taxon>50 kb inversion clade</taxon>
        <taxon>NPAAA clade</taxon>
        <taxon>indigoferoid/millettioid clade</taxon>
        <taxon>Phaseoleae</taxon>
        <taxon>Glycine</taxon>
        <taxon>Glycine subgen. Soja</taxon>
    </lineage>
</organism>
<reference evidence="1 2" key="1">
    <citation type="journal article" date="2010" name="Nature">
        <title>Genome sequence of the palaeopolyploid soybean.</title>
        <authorList>
            <person name="Schmutz J."/>
            <person name="Cannon S.B."/>
            <person name="Schlueter J."/>
            <person name="Ma J."/>
            <person name="Mitros T."/>
            <person name="Nelson W."/>
            <person name="Hyten D.L."/>
            <person name="Song Q."/>
            <person name="Thelen J.J."/>
            <person name="Cheng J."/>
            <person name="Xu D."/>
            <person name="Hellsten U."/>
            <person name="May G.D."/>
            <person name="Yu Y."/>
            <person name="Sakurai T."/>
            <person name="Umezawa T."/>
            <person name="Bhattacharyya M.K."/>
            <person name="Sandhu D."/>
            <person name="Valliyodan B."/>
            <person name="Lindquist E."/>
            <person name="Peto M."/>
            <person name="Grant D."/>
            <person name="Shu S."/>
            <person name="Goodstein D."/>
            <person name="Barry K."/>
            <person name="Futrell-Griggs M."/>
            <person name="Abernathy B."/>
            <person name="Du J."/>
            <person name="Tian Z."/>
            <person name="Zhu L."/>
            <person name="Gill N."/>
            <person name="Joshi T."/>
            <person name="Libault M."/>
            <person name="Sethuraman A."/>
            <person name="Zhang X.-C."/>
            <person name="Shinozaki K."/>
            <person name="Nguyen H.T."/>
            <person name="Wing R.A."/>
            <person name="Cregan P."/>
            <person name="Specht J."/>
            <person name="Grimwood J."/>
            <person name="Rokhsar D."/>
            <person name="Stacey G."/>
            <person name="Shoemaker R.C."/>
            <person name="Jackson S.A."/>
        </authorList>
    </citation>
    <scope>NUCLEOTIDE SEQUENCE [LARGE SCALE GENOMIC DNA]</scope>
    <source>
        <strain evidence="2">cv. Williams 82</strain>
        <tissue evidence="1">Callus</tissue>
    </source>
</reference>
<reference evidence="1" key="3">
    <citation type="submission" date="2018-07" db="EMBL/GenBank/DDBJ databases">
        <title>WGS assembly of Glycine max.</title>
        <authorList>
            <person name="Schmutz J."/>
            <person name="Cannon S."/>
            <person name="Schlueter J."/>
            <person name="Ma J."/>
            <person name="Mitros T."/>
            <person name="Nelson W."/>
            <person name="Hyten D."/>
            <person name="Song Q."/>
            <person name="Thelen J."/>
            <person name="Cheng J."/>
            <person name="Xu D."/>
            <person name="Hellsten U."/>
            <person name="May G."/>
            <person name="Yu Y."/>
            <person name="Sakurai T."/>
            <person name="Umezawa T."/>
            <person name="Bhattacharyya M."/>
            <person name="Sandhu D."/>
            <person name="Valliyodan B."/>
            <person name="Lindquist E."/>
            <person name="Peto M."/>
            <person name="Grant D."/>
            <person name="Shu S."/>
            <person name="Goodstein D."/>
            <person name="Barry K."/>
            <person name="Futrell-Griggs M."/>
            <person name="Abernathy B."/>
            <person name="Du J."/>
            <person name="Tian Z."/>
            <person name="Zhu L."/>
            <person name="Gill N."/>
            <person name="Joshi T."/>
            <person name="Libault M."/>
            <person name="Sethuraman A."/>
            <person name="Zhang X."/>
            <person name="Shinozaki K."/>
            <person name="Nguyen H."/>
            <person name="Wing R."/>
            <person name="Cregan P."/>
            <person name="Specht J."/>
            <person name="Grimwood J."/>
            <person name="Rokhsar D."/>
            <person name="Stacey G."/>
            <person name="Shoemaker R."/>
            <person name="Jackson S."/>
        </authorList>
    </citation>
    <scope>NUCLEOTIDE SEQUENCE</scope>
    <source>
        <tissue evidence="1">Callus</tissue>
    </source>
</reference>
<dbReference type="EnsemblPlants" id="KRH04055">
    <property type="protein sequence ID" value="KRH04055"/>
    <property type="gene ID" value="GLYMA_17G137000"/>
</dbReference>
<dbReference type="Gramene" id="KRH04055">
    <property type="protein sequence ID" value="KRH04055"/>
    <property type="gene ID" value="GLYMA_17G137000"/>
</dbReference>
<keyword evidence="3" id="KW-1185">Reference proteome</keyword>
<protein>
    <submittedName>
        <fullName evidence="1 2">Uncharacterized protein</fullName>
    </submittedName>
</protein>
<evidence type="ECO:0000313" key="2">
    <source>
        <dbReference type="EnsemblPlants" id="KRH04055"/>
    </source>
</evidence>
<evidence type="ECO:0000313" key="1">
    <source>
        <dbReference type="EMBL" id="KRH04055.1"/>
    </source>
</evidence>